<dbReference type="InterPro" id="IPR050187">
    <property type="entry name" value="Lipid_Phosphate_FormReg"/>
</dbReference>
<dbReference type="Proteomes" id="UP001276659">
    <property type="component" value="Unassembled WGS sequence"/>
</dbReference>
<reference evidence="2" key="1">
    <citation type="submission" date="2022-11" db="EMBL/GenBank/DDBJ databases">
        <title>Chromosomal genome sequence assembly and mating type (MAT) locus characterization of the leprose asexual lichenized fungus Lepraria neglecta (Nyl.) Erichsen.</title>
        <authorList>
            <person name="Allen J.L."/>
            <person name="Pfeffer B."/>
        </authorList>
    </citation>
    <scope>NUCLEOTIDE SEQUENCE</scope>
    <source>
        <strain evidence="2">Allen 5258</strain>
    </source>
</reference>
<dbReference type="GO" id="GO:0001727">
    <property type="term" value="F:lipid kinase activity"/>
    <property type="evidence" value="ECO:0007669"/>
    <property type="project" value="TreeGrafter"/>
</dbReference>
<evidence type="ECO:0000313" key="2">
    <source>
        <dbReference type="EMBL" id="KAK3171750.1"/>
    </source>
</evidence>
<feature type="domain" description="DAGKc" evidence="1">
    <location>
        <begin position="120"/>
        <end position="267"/>
    </location>
</feature>
<dbReference type="PANTHER" id="PTHR12358">
    <property type="entry name" value="SPHINGOSINE KINASE"/>
    <property type="match status" value="1"/>
</dbReference>
<name>A0AAD9Z5G1_9LECA</name>
<dbReference type="GO" id="GO:0016020">
    <property type="term" value="C:membrane"/>
    <property type="evidence" value="ECO:0007669"/>
    <property type="project" value="TreeGrafter"/>
</dbReference>
<organism evidence="2 3">
    <name type="scientific">Lepraria neglecta</name>
    <dbReference type="NCBI Taxonomy" id="209136"/>
    <lineage>
        <taxon>Eukaryota</taxon>
        <taxon>Fungi</taxon>
        <taxon>Dikarya</taxon>
        <taxon>Ascomycota</taxon>
        <taxon>Pezizomycotina</taxon>
        <taxon>Lecanoromycetes</taxon>
        <taxon>OSLEUM clade</taxon>
        <taxon>Lecanoromycetidae</taxon>
        <taxon>Lecanorales</taxon>
        <taxon>Lecanorineae</taxon>
        <taxon>Stereocaulaceae</taxon>
        <taxon>Lepraria</taxon>
    </lineage>
</organism>
<dbReference type="AlphaFoldDB" id="A0AAD9Z5G1"/>
<dbReference type="EMBL" id="JASNWA010000008">
    <property type="protein sequence ID" value="KAK3171750.1"/>
    <property type="molecule type" value="Genomic_DNA"/>
</dbReference>
<proteinExistence type="predicted"/>
<sequence length="479" mass="51983">MSVSQPGVLASAGTIRGKDAQLTYDPEDGGILTIKGSSWEETICNRNIIAVTDDQKNEGHANKPVQKILLLTSVNSSTPESPSDDYRFEEVHSTNLPQSFIDANSVSPRVTNFTPVKIKESVSLLYVIVSIGSGAGQAQQYYDQVVRPALFASGIQEHGYYVHITSSKTSISEFASAVVLPRANEGRPQTILLLSGDGGVVDVLNVLLSSSRNPGYVKPVIGLVAMGTGNALANSTGLNRDLTRGLRHFFRGQTHSLPTFTATFSPGSEFLIDEGRKTEPLATTSDGLGVVYGAVVCSWALHASLVADSDTTEYRKFGTERFQMAAKELLRPSDGSEPHVYKGKITLIKMNEHEQEVQQALDTQEFMYILATLVSNLEETLTISPHSKPLGGEIHLLHFGPISSADVMKILGLAFQGGGHVDDEAVGYESIEGMRIDFDEQDSHWRRVCVDGKIIRVGEEGWVEMRKNSSTADVLDIIA</sequence>
<dbReference type="GO" id="GO:0005737">
    <property type="term" value="C:cytoplasm"/>
    <property type="evidence" value="ECO:0007669"/>
    <property type="project" value="TreeGrafter"/>
</dbReference>
<dbReference type="PANTHER" id="PTHR12358:SF108">
    <property type="entry name" value="DAGKC DOMAIN-CONTAINING PROTEIN"/>
    <property type="match status" value="1"/>
</dbReference>
<comment type="caution">
    <text evidence="2">The sequence shown here is derived from an EMBL/GenBank/DDBJ whole genome shotgun (WGS) entry which is preliminary data.</text>
</comment>
<dbReference type="Gene3D" id="2.60.200.40">
    <property type="match status" value="1"/>
</dbReference>
<dbReference type="Gene3D" id="3.40.50.10330">
    <property type="entry name" value="Probable inorganic polyphosphate/atp-NAD kinase, domain 1"/>
    <property type="match status" value="1"/>
</dbReference>
<dbReference type="InterPro" id="IPR001206">
    <property type="entry name" value="Diacylglycerol_kinase_cat_dom"/>
</dbReference>
<evidence type="ECO:0000313" key="3">
    <source>
        <dbReference type="Proteomes" id="UP001276659"/>
    </source>
</evidence>
<evidence type="ECO:0000259" key="1">
    <source>
        <dbReference type="PROSITE" id="PS50146"/>
    </source>
</evidence>
<dbReference type="PROSITE" id="PS50146">
    <property type="entry name" value="DAGK"/>
    <property type="match status" value="1"/>
</dbReference>
<accession>A0AAD9Z5G1</accession>
<dbReference type="SUPFAM" id="SSF111331">
    <property type="entry name" value="NAD kinase/diacylglycerol kinase-like"/>
    <property type="match status" value="1"/>
</dbReference>
<dbReference type="GO" id="GO:0046512">
    <property type="term" value="P:sphingosine biosynthetic process"/>
    <property type="evidence" value="ECO:0007669"/>
    <property type="project" value="TreeGrafter"/>
</dbReference>
<gene>
    <name evidence="2" type="ORF">OEA41_003834</name>
</gene>
<dbReference type="InterPro" id="IPR016064">
    <property type="entry name" value="NAD/diacylglycerol_kinase_sf"/>
</dbReference>
<dbReference type="Pfam" id="PF00781">
    <property type="entry name" value="DAGK_cat"/>
    <property type="match status" value="1"/>
</dbReference>
<dbReference type="InterPro" id="IPR017438">
    <property type="entry name" value="ATP-NAD_kinase_N"/>
</dbReference>
<keyword evidence="3" id="KW-1185">Reference proteome</keyword>
<protein>
    <recommendedName>
        <fullName evidence="1">DAGKc domain-containing protein</fullName>
    </recommendedName>
</protein>